<sequence length="204" mass="22528">MHHAPPSTFPLPGRTQLCRSESPDTLRTLLVIDRRTVGPHRPAPAPLLSSESSRLLTPSSYFPSEPRRPRGRPSTFTRANPPSPVFQASIHPSIHPSIFLSTLPTDQPTNSGRLHVRLPSHSSPILSTSLDALQSSLHPLASPNIHATHHPHRIWSLDAPGLDNRPKIVGLCRSGFHCLQGMRVRASKKPNRHRETETAWAGPY</sequence>
<name>A0A8H6HMC7_9AGAR</name>
<dbReference type="EMBL" id="JACGCI010000067">
    <property type="protein sequence ID" value="KAF6748987.1"/>
    <property type="molecule type" value="Genomic_DNA"/>
</dbReference>
<gene>
    <name evidence="2" type="ORF">DFP72DRAFT_552800</name>
</gene>
<organism evidence="2 3">
    <name type="scientific">Ephemerocybe angulata</name>
    <dbReference type="NCBI Taxonomy" id="980116"/>
    <lineage>
        <taxon>Eukaryota</taxon>
        <taxon>Fungi</taxon>
        <taxon>Dikarya</taxon>
        <taxon>Basidiomycota</taxon>
        <taxon>Agaricomycotina</taxon>
        <taxon>Agaricomycetes</taxon>
        <taxon>Agaricomycetidae</taxon>
        <taxon>Agaricales</taxon>
        <taxon>Agaricineae</taxon>
        <taxon>Psathyrellaceae</taxon>
        <taxon>Ephemerocybe</taxon>
    </lineage>
</organism>
<keyword evidence="3" id="KW-1185">Reference proteome</keyword>
<proteinExistence type="predicted"/>
<dbReference type="AlphaFoldDB" id="A0A8H6HMC7"/>
<reference evidence="2 3" key="1">
    <citation type="submission" date="2020-07" db="EMBL/GenBank/DDBJ databases">
        <title>Comparative genomics of pyrophilous fungi reveals a link between fire events and developmental genes.</title>
        <authorList>
            <consortium name="DOE Joint Genome Institute"/>
            <person name="Steindorff A.S."/>
            <person name="Carver A."/>
            <person name="Calhoun S."/>
            <person name="Stillman K."/>
            <person name="Liu H."/>
            <person name="Lipzen A."/>
            <person name="Pangilinan J."/>
            <person name="Labutti K."/>
            <person name="Bruns T.D."/>
            <person name="Grigoriev I.V."/>
        </authorList>
    </citation>
    <scope>NUCLEOTIDE SEQUENCE [LARGE SCALE GENOMIC DNA]</scope>
    <source>
        <strain evidence="2 3">CBS 144469</strain>
    </source>
</reference>
<evidence type="ECO:0000313" key="3">
    <source>
        <dbReference type="Proteomes" id="UP000521943"/>
    </source>
</evidence>
<evidence type="ECO:0000256" key="1">
    <source>
        <dbReference type="SAM" id="MobiDB-lite"/>
    </source>
</evidence>
<feature type="compositionally biased region" description="Low complexity" evidence="1">
    <location>
        <begin position="46"/>
        <end position="64"/>
    </location>
</feature>
<comment type="caution">
    <text evidence="2">The sequence shown here is derived from an EMBL/GenBank/DDBJ whole genome shotgun (WGS) entry which is preliminary data.</text>
</comment>
<feature type="region of interest" description="Disordered" evidence="1">
    <location>
        <begin position="1"/>
        <end position="22"/>
    </location>
</feature>
<dbReference type="Proteomes" id="UP000521943">
    <property type="component" value="Unassembled WGS sequence"/>
</dbReference>
<protein>
    <submittedName>
        <fullName evidence="2">Uncharacterized protein</fullName>
    </submittedName>
</protein>
<feature type="region of interest" description="Disordered" evidence="1">
    <location>
        <begin position="37"/>
        <end position="79"/>
    </location>
</feature>
<evidence type="ECO:0000313" key="2">
    <source>
        <dbReference type="EMBL" id="KAF6748987.1"/>
    </source>
</evidence>
<accession>A0A8H6HMC7</accession>